<proteinExistence type="predicted"/>
<feature type="domain" description="Cupin type-2" evidence="1">
    <location>
        <begin position="109"/>
        <end position="176"/>
    </location>
</feature>
<dbReference type="SUPFAM" id="SSF51182">
    <property type="entry name" value="RmlC-like cupins"/>
    <property type="match status" value="1"/>
</dbReference>
<dbReference type="InterPro" id="IPR011051">
    <property type="entry name" value="RmlC_Cupin_sf"/>
</dbReference>
<dbReference type="PANTHER" id="PTHR36156">
    <property type="entry name" value="SLR2101 PROTEIN"/>
    <property type="match status" value="1"/>
</dbReference>
<dbReference type="PANTHER" id="PTHR36156:SF2">
    <property type="entry name" value="CUPIN TYPE-2 DOMAIN-CONTAINING PROTEIN"/>
    <property type="match status" value="1"/>
</dbReference>
<dbReference type="AlphaFoldDB" id="A0A917YR72"/>
<dbReference type="EMBL" id="BMNH01000001">
    <property type="protein sequence ID" value="GGO60772.1"/>
    <property type="molecule type" value="Genomic_DNA"/>
</dbReference>
<sequence>MSRPAQLSPIRRILTGVDAGGLSRIVQDGTVSAISEVTERPGYVNANLYRTLGPQAAVDGPDTAAEHQGLLPPAGGTVIRAIDFPPESADAEERRRQAAGTFAAIFADVEYQPSSDRHPSMHTTDTVDYAIVLEGEIHAVLDKDETLMRAGDVLIQRGTRHAWSNRSDRMARVVFVLIDGRRGTA</sequence>
<evidence type="ECO:0000259" key="1">
    <source>
        <dbReference type="Pfam" id="PF07883"/>
    </source>
</evidence>
<keyword evidence="3" id="KW-1185">Reference proteome</keyword>
<evidence type="ECO:0000313" key="2">
    <source>
        <dbReference type="EMBL" id="GGO60772.1"/>
    </source>
</evidence>
<protein>
    <submittedName>
        <fullName evidence="2">Cupin</fullName>
    </submittedName>
</protein>
<dbReference type="InterPro" id="IPR014710">
    <property type="entry name" value="RmlC-like_jellyroll"/>
</dbReference>
<dbReference type="InterPro" id="IPR047142">
    <property type="entry name" value="OryJ/VirC-like"/>
</dbReference>
<gene>
    <name evidence="2" type="ORF">GCM10012289_01430</name>
</gene>
<evidence type="ECO:0000313" key="3">
    <source>
        <dbReference type="Proteomes" id="UP000646523"/>
    </source>
</evidence>
<dbReference type="Pfam" id="PF07883">
    <property type="entry name" value="Cupin_2"/>
    <property type="match status" value="1"/>
</dbReference>
<comment type="caution">
    <text evidence="2">The sequence shown here is derived from an EMBL/GenBank/DDBJ whole genome shotgun (WGS) entry which is preliminary data.</text>
</comment>
<reference evidence="2" key="2">
    <citation type="submission" date="2020-09" db="EMBL/GenBank/DDBJ databases">
        <authorList>
            <person name="Sun Q."/>
            <person name="Zhou Y."/>
        </authorList>
    </citation>
    <scope>NUCLEOTIDE SEQUENCE</scope>
    <source>
        <strain evidence="2">CGMCC 4.7368</strain>
    </source>
</reference>
<dbReference type="Proteomes" id="UP000646523">
    <property type="component" value="Unassembled WGS sequence"/>
</dbReference>
<dbReference type="CDD" id="cd02231">
    <property type="entry name" value="cupin_BLL6423-like"/>
    <property type="match status" value="1"/>
</dbReference>
<reference evidence="2" key="1">
    <citation type="journal article" date="2014" name="Int. J. Syst. Evol. Microbiol.">
        <title>Complete genome sequence of Corynebacterium casei LMG S-19264T (=DSM 44701T), isolated from a smear-ripened cheese.</title>
        <authorList>
            <consortium name="US DOE Joint Genome Institute (JGI-PGF)"/>
            <person name="Walter F."/>
            <person name="Albersmeier A."/>
            <person name="Kalinowski J."/>
            <person name="Ruckert C."/>
        </authorList>
    </citation>
    <scope>NUCLEOTIDE SEQUENCE</scope>
    <source>
        <strain evidence="2">CGMCC 4.7368</strain>
    </source>
</reference>
<name>A0A917YR72_9ACTN</name>
<dbReference type="Gene3D" id="2.60.120.10">
    <property type="entry name" value="Jelly Rolls"/>
    <property type="match status" value="1"/>
</dbReference>
<dbReference type="InterPro" id="IPR013096">
    <property type="entry name" value="Cupin_2"/>
</dbReference>
<organism evidence="2 3">
    <name type="scientific">Nonomuraea cavernae</name>
    <dbReference type="NCBI Taxonomy" id="2045107"/>
    <lineage>
        <taxon>Bacteria</taxon>
        <taxon>Bacillati</taxon>
        <taxon>Actinomycetota</taxon>
        <taxon>Actinomycetes</taxon>
        <taxon>Streptosporangiales</taxon>
        <taxon>Streptosporangiaceae</taxon>
        <taxon>Nonomuraea</taxon>
    </lineage>
</organism>
<accession>A0A917YR72</accession>